<evidence type="ECO:0000256" key="1">
    <source>
        <dbReference type="SAM" id="MobiDB-lite"/>
    </source>
</evidence>
<reference evidence="2 3" key="1">
    <citation type="submission" date="2013-07" db="EMBL/GenBank/DDBJ databases">
        <title>The Genome Sequence of Cryptococcus heveanensis BCC8398.</title>
        <authorList>
            <consortium name="The Broad Institute Genome Sequencing Platform"/>
            <person name="Cuomo C."/>
            <person name="Litvintseva A."/>
            <person name="Chen Y."/>
            <person name="Heitman J."/>
            <person name="Sun S."/>
            <person name="Springer D."/>
            <person name="Dromer F."/>
            <person name="Young S.K."/>
            <person name="Zeng Q."/>
            <person name="Gargeya S."/>
            <person name="Fitzgerald M."/>
            <person name="Abouelleil A."/>
            <person name="Alvarado L."/>
            <person name="Berlin A.M."/>
            <person name="Chapman S.B."/>
            <person name="Dewar J."/>
            <person name="Goldberg J."/>
            <person name="Griggs A."/>
            <person name="Gujja S."/>
            <person name="Hansen M."/>
            <person name="Howarth C."/>
            <person name="Imamovic A."/>
            <person name="Larimer J."/>
            <person name="McCowan C."/>
            <person name="Murphy C."/>
            <person name="Pearson M."/>
            <person name="Priest M."/>
            <person name="Roberts A."/>
            <person name="Saif S."/>
            <person name="Shea T."/>
            <person name="Sykes S."/>
            <person name="Wortman J."/>
            <person name="Nusbaum C."/>
            <person name="Birren B."/>
        </authorList>
    </citation>
    <scope>NUCLEOTIDE SEQUENCE [LARGE SCALE GENOMIC DNA]</scope>
    <source>
        <strain evidence="2 3">BCC8398</strain>
    </source>
</reference>
<reference evidence="3" key="2">
    <citation type="submission" date="2013-12" db="EMBL/GenBank/DDBJ databases">
        <title>Evolution of pathogenesis and genome organization in the Tremellales.</title>
        <authorList>
            <person name="Cuomo C."/>
            <person name="Litvintseva A."/>
            <person name="Heitman J."/>
            <person name="Chen Y."/>
            <person name="Sun S."/>
            <person name="Springer D."/>
            <person name="Dromer F."/>
            <person name="Young S."/>
            <person name="Zeng Q."/>
            <person name="Chapman S."/>
            <person name="Gujja S."/>
            <person name="Saif S."/>
            <person name="Birren B."/>
        </authorList>
    </citation>
    <scope>NUCLEOTIDE SEQUENCE [LARGE SCALE GENOMIC DNA]</scope>
    <source>
        <strain evidence="3">BCC8398</strain>
    </source>
</reference>
<dbReference type="EMBL" id="KI669498">
    <property type="protein sequence ID" value="OCF35641.1"/>
    <property type="molecule type" value="Genomic_DNA"/>
</dbReference>
<name>A0A1B9GX79_9TREE</name>
<organism evidence="2 3">
    <name type="scientific">Kwoniella heveanensis BCC8398</name>
    <dbReference type="NCBI Taxonomy" id="1296120"/>
    <lineage>
        <taxon>Eukaryota</taxon>
        <taxon>Fungi</taxon>
        <taxon>Dikarya</taxon>
        <taxon>Basidiomycota</taxon>
        <taxon>Agaricomycotina</taxon>
        <taxon>Tremellomycetes</taxon>
        <taxon>Tremellales</taxon>
        <taxon>Cryptococcaceae</taxon>
        <taxon>Kwoniella</taxon>
    </lineage>
</organism>
<gene>
    <name evidence="2" type="ORF">I316_02696</name>
</gene>
<accession>A0A1B9GX79</accession>
<feature type="compositionally biased region" description="Polar residues" evidence="1">
    <location>
        <begin position="14"/>
        <end position="33"/>
    </location>
</feature>
<dbReference type="Proteomes" id="UP000092666">
    <property type="component" value="Unassembled WGS sequence"/>
</dbReference>
<evidence type="ECO:0000313" key="3">
    <source>
        <dbReference type="Proteomes" id="UP000092666"/>
    </source>
</evidence>
<feature type="compositionally biased region" description="Pro residues" evidence="1">
    <location>
        <begin position="1"/>
        <end position="10"/>
    </location>
</feature>
<dbReference type="AlphaFoldDB" id="A0A1B9GX79"/>
<feature type="region of interest" description="Disordered" evidence="1">
    <location>
        <begin position="1"/>
        <end position="33"/>
    </location>
</feature>
<protein>
    <submittedName>
        <fullName evidence="2">Uncharacterized protein</fullName>
    </submittedName>
</protein>
<sequence length="347" mass="39164">MAPPGPPPIFDPNSPFSMARQTQPSPTETVVATPRSVSPAATLTSSFPILKLEDDAAFPVDICPLPHCLPRIGQSDDPPNTIDAFTHLEIDGDLDGQLYSEDQLSEMGADAKAKFHPVSLSILSKREDPQVTPRKSGHDQPKIPEPTANGYIRFRLESTCFYHGHMWRMFRGKLSFKLTTGEPVSEEVPVVLKLRWFDHEDDMLPPNLLNDLWANALHEDKILRSLHNLQGDAVPNYYGMYSYSLYRGNPTTGDPPEVLVMVMEDVGEQEYPQKHWQFDLHENGVRIQINHICRRMPKKEDGSHPFVLVDFQAAQSLRGLTDRDLRKKLGLEDIGLLDNLSYGFRRG</sequence>
<evidence type="ECO:0000313" key="2">
    <source>
        <dbReference type="EMBL" id="OCF35641.1"/>
    </source>
</evidence>
<keyword evidence="3" id="KW-1185">Reference proteome</keyword>
<feature type="region of interest" description="Disordered" evidence="1">
    <location>
        <begin position="126"/>
        <end position="146"/>
    </location>
</feature>
<proteinExistence type="predicted"/>